<reference evidence="1 2" key="1">
    <citation type="journal article" date="2020" name="Genomics">
        <title>Complete, high-quality genomes from long-read metagenomic sequencing of two wolf lichen thalli reveals enigmatic genome architecture.</title>
        <authorList>
            <person name="McKenzie S.K."/>
            <person name="Walston R.F."/>
            <person name="Allen J.L."/>
        </authorList>
    </citation>
    <scope>NUCLEOTIDE SEQUENCE [LARGE SCALE GENOMIC DNA]</scope>
    <source>
        <strain evidence="1">WasteWater2</strain>
    </source>
</reference>
<dbReference type="GeneID" id="59293750"/>
<accession>A0A8H6FH44</accession>
<proteinExistence type="predicted"/>
<keyword evidence="2" id="KW-1185">Reference proteome</keyword>
<dbReference type="RefSeq" id="XP_037159164.1">
    <property type="nucleotide sequence ID" value="XM_037313986.1"/>
</dbReference>
<gene>
    <name evidence="1" type="ORF">HO173_012113</name>
</gene>
<evidence type="ECO:0000313" key="1">
    <source>
        <dbReference type="EMBL" id="KAF6227673.1"/>
    </source>
</evidence>
<protein>
    <recommendedName>
        <fullName evidence="3">F-box domain-containing protein</fullName>
    </recommendedName>
</protein>
<sequence>MSTSSLPAIPTELLAQIFKSTDSFATATALSSTSRRFRSIWKTHSPSICYAVLVRTIPCYDQAFDYVKAQPPDATSSEQIRDTDLLAINLTKQFCGNAEIACLALRHYETQMIARLSVQTPGPSSLTEAQRKSFLRAWYRIHTLASLPTDPLPYDKLASLNLLEFEQMMEALRWLMYYCPNEHRTELRISFQLGALEGDLWSRRLPKSPISAQHWNDLITRLGSLRQDLYQSPLNHRCPNCGELFFWQFRVHEFCLEVKGSGKGVSLADMLPLIRERKAPDQLYKLSSWGQVGKTRRMWLSW</sequence>
<name>A0A8H6FH44_9LECA</name>
<dbReference type="SUPFAM" id="SSF81383">
    <property type="entry name" value="F-box domain"/>
    <property type="match status" value="1"/>
</dbReference>
<organism evidence="1 2">
    <name type="scientific">Letharia columbiana</name>
    <dbReference type="NCBI Taxonomy" id="112416"/>
    <lineage>
        <taxon>Eukaryota</taxon>
        <taxon>Fungi</taxon>
        <taxon>Dikarya</taxon>
        <taxon>Ascomycota</taxon>
        <taxon>Pezizomycotina</taxon>
        <taxon>Lecanoromycetes</taxon>
        <taxon>OSLEUM clade</taxon>
        <taxon>Lecanoromycetidae</taxon>
        <taxon>Lecanorales</taxon>
        <taxon>Lecanorineae</taxon>
        <taxon>Parmeliaceae</taxon>
        <taxon>Letharia</taxon>
    </lineage>
</organism>
<evidence type="ECO:0000313" key="2">
    <source>
        <dbReference type="Proteomes" id="UP000578531"/>
    </source>
</evidence>
<dbReference type="InterPro" id="IPR036047">
    <property type="entry name" value="F-box-like_dom_sf"/>
</dbReference>
<dbReference type="EMBL" id="JACCJC010000083">
    <property type="protein sequence ID" value="KAF6227673.1"/>
    <property type="molecule type" value="Genomic_DNA"/>
</dbReference>
<dbReference type="Proteomes" id="UP000578531">
    <property type="component" value="Unassembled WGS sequence"/>
</dbReference>
<comment type="caution">
    <text evidence="1">The sequence shown here is derived from an EMBL/GenBank/DDBJ whole genome shotgun (WGS) entry which is preliminary data.</text>
</comment>
<dbReference type="OrthoDB" id="5414862at2759"/>
<evidence type="ECO:0008006" key="3">
    <source>
        <dbReference type="Google" id="ProtNLM"/>
    </source>
</evidence>
<dbReference type="AlphaFoldDB" id="A0A8H6FH44"/>